<feature type="domain" description="Glycoside hydrolase family 5" evidence="6">
    <location>
        <begin position="71"/>
        <end position="324"/>
    </location>
</feature>
<comment type="caution">
    <text evidence="7">The sequence shown here is derived from an EMBL/GenBank/DDBJ whole genome shotgun (WGS) entry which is preliminary data.</text>
</comment>
<accession>A0A9P4R457</accession>
<dbReference type="SUPFAM" id="SSF51445">
    <property type="entry name" value="(Trans)glycosidases"/>
    <property type="match status" value="1"/>
</dbReference>
<dbReference type="GO" id="GO:0009251">
    <property type="term" value="P:glucan catabolic process"/>
    <property type="evidence" value="ECO:0007669"/>
    <property type="project" value="TreeGrafter"/>
</dbReference>
<evidence type="ECO:0000313" key="8">
    <source>
        <dbReference type="Proteomes" id="UP000799444"/>
    </source>
</evidence>
<sequence length="505" mass="56655">MSQDGPNLITDPSPIDILRYRYHHGVNLGSVFVLERWLQPSRFPDGSSGSSELAAVQAHVQKYGIAEARAKFEEAWSKAVSDADIAWLVNEAKVTAIRLPIGFFDLDPSFCQDTPFAPFAAVYTNAWSHISYLVCRLRANGIGTLLDLHALPGGANEQEHSGTNCGKATLFTDQKNRQLGVRAVRFLAEKIQNGLDGVVGIQVVNEAAWESERMYEWYDDCVEAVSAIDPTIPVVISDAWNLRKAVDYSLAKNVAYPKGPTAPVVIDTHYYWCFSDDHKRKSPQEVIVDVNSKLTQLDGKEGSVMDRGAVQAIVGEYSCVLSEEAWAKCGNASRDDLTRQFGEAQSRRYQDRSGGAFFWTWKMDWMPGGGWGFVSQTSKSSILPPYTSTVDPSTFPSLIAKANNRRDQRMWHAVDQHVQYWDHLAPNMGGEHWRYENGWKVGFYDALHFLEGSVSNNILPGNRIANLELWVMKRIRESGFQGKFVWEFEQGLRRGIKDFEGIVGI</sequence>
<dbReference type="GO" id="GO:0005576">
    <property type="term" value="C:extracellular region"/>
    <property type="evidence" value="ECO:0007669"/>
    <property type="project" value="TreeGrafter"/>
</dbReference>
<dbReference type="PANTHER" id="PTHR31297">
    <property type="entry name" value="GLUCAN ENDO-1,6-BETA-GLUCOSIDASE B"/>
    <property type="match status" value="1"/>
</dbReference>
<protein>
    <submittedName>
        <fullName evidence="7">Glucan 1,3-beta-glucosidase-like protein</fullName>
    </submittedName>
</protein>
<organism evidence="7 8">
    <name type="scientific">Polyplosphaeria fusca</name>
    <dbReference type="NCBI Taxonomy" id="682080"/>
    <lineage>
        <taxon>Eukaryota</taxon>
        <taxon>Fungi</taxon>
        <taxon>Dikarya</taxon>
        <taxon>Ascomycota</taxon>
        <taxon>Pezizomycotina</taxon>
        <taxon>Dothideomycetes</taxon>
        <taxon>Pleosporomycetidae</taxon>
        <taxon>Pleosporales</taxon>
        <taxon>Tetraplosphaeriaceae</taxon>
        <taxon>Polyplosphaeria</taxon>
    </lineage>
</organism>
<dbReference type="InterPro" id="IPR050386">
    <property type="entry name" value="Glycosyl_hydrolase_5"/>
</dbReference>
<dbReference type="FunFam" id="3.20.20.80:FF:000100">
    <property type="entry name" value="Glycoside hydrolase superfamily"/>
    <property type="match status" value="1"/>
</dbReference>
<evidence type="ECO:0000256" key="1">
    <source>
        <dbReference type="ARBA" id="ARBA00005641"/>
    </source>
</evidence>
<evidence type="ECO:0000313" key="7">
    <source>
        <dbReference type="EMBL" id="KAF2738797.1"/>
    </source>
</evidence>
<dbReference type="GO" id="GO:0009986">
    <property type="term" value="C:cell surface"/>
    <property type="evidence" value="ECO:0007669"/>
    <property type="project" value="TreeGrafter"/>
</dbReference>
<dbReference type="Proteomes" id="UP000799444">
    <property type="component" value="Unassembled WGS sequence"/>
</dbReference>
<reference evidence="7" key="1">
    <citation type="journal article" date="2020" name="Stud. Mycol.">
        <title>101 Dothideomycetes genomes: a test case for predicting lifestyles and emergence of pathogens.</title>
        <authorList>
            <person name="Haridas S."/>
            <person name="Albert R."/>
            <person name="Binder M."/>
            <person name="Bloem J."/>
            <person name="Labutti K."/>
            <person name="Salamov A."/>
            <person name="Andreopoulos B."/>
            <person name="Baker S."/>
            <person name="Barry K."/>
            <person name="Bills G."/>
            <person name="Bluhm B."/>
            <person name="Cannon C."/>
            <person name="Castanera R."/>
            <person name="Culley D."/>
            <person name="Daum C."/>
            <person name="Ezra D."/>
            <person name="Gonzalez J."/>
            <person name="Henrissat B."/>
            <person name="Kuo A."/>
            <person name="Liang C."/>
            <person name="Lipzen A."/>
            <person name="Lutzoni F."/>
            <person name="Magnuson J."/>
            <person name="Mondo S."/>
            <person name="Nolan M."/>
            <person name="Ohm R."/>
            <person name="Pangilinan J."/>
            <person name="Park H.-J."/>
            <person name="Ramirez L."/>
            <person name="Alfaro M."/>
            <person name="Sun H."/>
            <person name="Tritt A."/>
            <person name="Yoshinaga Y."/>
            <person name="Zwiers L.-H."/>
            <person name="Turgeon B."/>
            <person name="Goodwin S."/>
            <person name="Spatafora J."/>
            <person name="Crous P."/>
            <person name="Grigoriev I."/>
        </authorList>
    </citation>
    <scope>NUCLEOTIDE SEQUENCE</scope>
    <source>
        <strain evidence="7">CBS 125425</strain>
    </source>
</reference>
<dbReference type="PANTHER" id="PTHR31297:SF43">
    <property type="entry name" value="GLUCAN 1,3-BETA-GLUCOSIDASE 3"/>
    <property type="match status" value="1"/>
</dbReference>
<evidence type="ECO:0000256" key="4">
    <source>
        <dbReference type="ARBA" id="ARBA00023316"/>
    </source>
</evidence>
<dbReference type="EMBL" id="ML996107">
    <property type="protein sequence ID" value="KAF2738797.1"/>
    <property type="molecule type" value="Genomic_DNA"/>
</dbReference>
<evidence type="ECO:0000256" key="5">
    <source>
        <dbReference type="RuleBase" id="RU361153"/>
    </source>
</evidence>
<keyword evidence="4" id="KW-0961">Cell wall biogenesis/degradation</keyword>
<name>A0A9P4R457_9PLEO</name>
<dbReference type="Pfam" id="PF00150">
    <property type="entry name" value="Cellulase"/>
    <property type="match status" value="1"/>
</dbReference>
<dbReference type="InterPro" id="IPR017853">
    <property type="entry name" value="GH"/>
</dbReference>
<dbReference type="OrthoDB" id="1887033at2759"/>
<keyword evidence="8" id="KW-1185">Reference proteome</keyword>
<keyword evidence="2 5" id="KW-0378">Hydrolase</keyword>
<dbReference type="GO" id="GO:0005737">
    <property type="term" value="C:cytoplasm"/>
    <property type="evidence" value="ECO:0007669"/>
    <property type="project" value="UniProtKB-ARBA"/>
</dbReference>
<proteinExistence type="inferred from homology"/>
<dbReference type="AlphaFoldDB" id="A0A9P4R457"/>
<gene>
    <name evidence="7" type="ORF">EJ04DRAFT_458838</name>
</gene>
<dbReference type="GO" id="GO:0071555">
    <property type="term" value="P:cell wall organization"/>
    <property type="evidence" value="ECO:0007669"/>
    <property type="project" value="UniProtKB-KW"/>
</dbReference>
<dbReference type="GO" id="GO:0046557">
    <property type="term" value="F:glucan endo-1,6-beta-glucosidase activity"/>
    <property type="evidence" value="ECO:0007669"/>
    <property type="project" value="TreeGrafter"/>
</dbReference>
<evidence type="ECO:0000256" key="3">
    <source>
        <dbReference type="ARBA" id="ARBA00023295"/>
    </source>
</evidence>
<dbReference type="InterPro" id="IPR001547">
    <property type="entry name" value="Glyco_hydro_5"/>
</dbReference>
<dbReference type="Gene3D" id="3.20.20.80">
    <property type="entry name" value="Glycosidases"/>
    <property type="match status" value="1"/>
</dbReference>
<comment type="similarity">
    <text evidence="1 5">Belongs to the glycosyl hydrolase 5 (cellulase A) family.</text>
</comment>
<evidence type="ECO:0000259" key="6">
    <source>
        <dbReference type="Pfam" id="PF00150"/>
    </source>
</evidence>
<keyword evidence="3 5" id="KW-0326">Glycosidase</keyword>
<evidence type="ECO:0000256" key="2">
    <source>
        <dbReference type="ARBA" id="ARBA00022801"/>
    </source>
</evidence>